<dbReference type="Proteomes" id="UP000078348">
    <property type="component" value="Unassembled WGS sequence"/>
</dbReference>
<protein>
    <recommendedName>
        <fullName evidence="2">Nitroreductase domain-containing protein</fullName>
    </recommendedName>
</protein>
<dbReference type="STRING" id="478820.A0A196S9U6"/>
<dbReference type="SUPFAM" id="SSF55469">
    <property type="entry name" value="FMN-dependent nitroreductase-like"/>
    <property type="match status" value="1"/>
</dbReference>
<keyword evidence="1" id="KW-0812">Transmembrane</keyword>
<evidence type="ECO:0000256" key="1">
    <source>
        <dbReference type="SAM" id="Phobius"/>
    </source>
</evidence>
<feature type="domain" description="Nitroreductase" evidence="2">
    <location>
        <begin position="10"/>
        <end position="210"/>
    </location>
</feature>
<name>A0A196S9U6_BLAHN</name>
<evidence type="ECO:0000259" key="2">
    <source>
        <dbReference type="Pfam" id="PF00881"/>
    </source>
</evidence>
<dbReference type="EMBL" id="LXWW01000512">
    <property type="protein sequence ID" value="OAO12769.1"/>
    <property type="molecule type" value="Genomic_DNA"/>
</dbReference>
<reference evidence="3 5" key="1">
    <citation type="submission" date="2016-05" db="EMBL/GenBank/DDBJ databases">
        <title>Nuclear genome of Blastocystis sp. subtype 1 NandII.</title>
        <authorList>
            <person name="Gentekaki E."/>
            <person name="Curtis B."/>
            <person name="Stairs C."/>
            <person name="Eme L."/>
            <person name="Herman E."/>
            <person name="Klimes V."/>
            <person name="Arias M.C."/>
            <person name="Elias M."/>
            <person name="Hilliou F."/>
            <person name="Klute M."/>
            <person name="Malik S.-B."/>
            <person name="Pightling A."/>
            <person name="Rachubinski R."/>
            <person name="Salas D."/>
            <person name="Schlacht A."/>
            <person name="Suga H."/>
            <person name="Archibald J."/>
            <person name="Ball S.G."/>
            <person name="Clark G."/>
            <person name="Dacks J."/>
            <person name="Van Der Giezen M."/>
            <person name="Tsaousis A."/>
            <person name="Roger A."/>
        </authorList>
    </citation>
    <scope>NUCLEOTIDE SEQUENCE [LARGE SCALE GENOMIC DNA]</scope>
    <source>
        <strain evidence="5">ATCC 50177 / NandII</strain>
        <strain evidence="3">NandII</strain>
    </source>
</reference>
<accession>A0A196S9U6</accession>
<dbReference type="InterPro" id="IPR000415">
    <property type="entry name" value="Nitroreductase-like"/>
</dbReference>
<proteinExistence type="predicted"/>
<keyword evidence="1" id="KW-0472">Membrane</keyword>
<dbReference type="EMBL" id="LXWW01000102">
    <property type="protein sequence ID" value="OAO16053.1"/>
    <property type="molecule type" value="Genomic_DNA"/>
</dbReference>
<sequence length="237" mass="27262">MDFDCMKKVIDDRNSVRVFNGKKIEEGVLEEILGYSLRCPTSMNTQPYKTIVIRDQEKKEGLSRCMESGNDLTVRTSGATVVVLADQEPVNSVVDYGKFVFSDDVPPKIQKLMRYAFVTYYSNTLLNVFFGWILDLGLWFFRFFRTSPARITNQAWSYQQASFLIEDMILLAQSKGISSLIMEGFSEEALRQYLSIPKRYQIASVVSFGYTDAKDVKKTPRYDFKDMVFDGKFGQSF</sequence>
<keyword evidence="1" id="KW-1133">Transmembrane helix</keyword>
<evidence type="ECO:0000313" key="3">
    <source>
        <dbReference type="EMBL" id="OAO12769.1"/>
    </source>
</evidence>
<feature type="transmembrane region" description="Helical" evidence="1">
    <location>
        <begin position="118"/>
        <end position="141"/>
    </location>
</feature>
<dbReference type="InterPro" id="IPR029479">
    <property type="entry name" value="Nitroreductase"/>
</dbReference>
<organism evidence="3 5">
    <name type="scientific">Blastocystis sp. subtype 1 (strain ATCC 50177 / NandII)</name>
    <dbReference type="NCBI Taxonomy" id="478820"/>
    <lineage>
        <taxon>Eukaryota</taxon>
        <taxon>Sar</taxon>
        <taxon>Stramenopiles</taxon>
        <taxon>Bigyra</taxon>
        <taxon>Opalozoa</taxon>
        <taxon>Opalinata</taxon>
        <taxon>Blastocystidae</taxon>
        <taxon>Blastocystis</taxon>
    </lineage>
</organism>
<comment type="caution">
    <text evidence="3">The sequence shown here is derived from an EMBL/GenBank/DDBJ whole genome shotgun (WGS) entry which is preliminary data.</text>
</comment>
<dbReference type="InterPro" id="IPR050461">
    <property type="entry name" value="Nitroreductase_HadB/RutE"/>
</dbReference>
<dbReference type="PANTHER" id="PTHR43543">
    <property type="entry name" value="MALONIC SEMIALDEHYDE REDUCTASE RUTE-RELATED"/>
    <property type="match status" value="1"/>
</dbReference>
<dbReference type="Pfam" id="PF00881">
    <property type="entry name" value="Nitroreductase"/>
    <property type="match status" value="1"/>
</dbReference>
<evidence type="ECO:0000313" key="4">
    <source>
        <dbReference type="EMBL" id="OAO16053.1"/>
    </source>
</evidence>
<dbReference type="AlphaFoldDB" id="A0A196S9U6"/>
<dbReference type="Gene3D" id="3.40.109.10">
    <property type="entry name" value="NADH Oxidase"/>
    <property type="match status" value="1"/>
</dbReference>
<dbReference type="PANTHER" id="PTHR43543:SF1">
    <property type="entry name" value="MALONIC SEMIALDEHYDE REDUCTASE RUTE-RELATED"/>
    <property type="match status" value="1"/>
</dbReference>
<keyword evidence="5" id="KW-1185">Reference proteome</keyword>
<dbReference type="GO" id="GO:0016491">
    <property type="term" value="F:oxidoreductase activity"/>
    <property type="evidence" value="ECO:0007669"/>
    <property type="project" value="InterPro"/>
</dbReference>
<gene>
    <name evidence="4" type="ORF">AV274_2239</name>
    <name evidence="3" type="ORF">AV274_5558</name>
</gene>
<dbReference type="OrthoDB" id="41362at2759"/>
<evidence type="ECO:0000313" key="5">
    <source>
        <dbReference type="Proteomes" id="UP000078348"/>
    </source>
</evidence>